<keyword evidence="3" id="KW-1185">Reference proteome</keyword>
<dbReference type="PANTHER" id="PTHR33165:SF87">
    <property type="entry name" value="DUF295 DOMAIN-CONTAINING PROTEIN"/>
    <property type="match status" value="1"/>
</dbReference>
<gene>
    <name evidence="2" type="ORF">BAE44_0012381</name>
</gene>
<dbReference type="AlphaFoldDB" id="A0A1E5VN92"/>
<dbReference type="PANTHER" id="PTHR33165">
    <property type="entry name" value="F-BOX DOMAIN CONTAINING PROTEIN-LIKE-RELATED"/>
    <property type="match status" value="1"/>
</dbReference>
<name>A0A1E5VN92_9POAL</name>
<dbReference type="Proteomes" id="UP000095767">
    <property type="component" value="Unassembled WGS sequence"/>
</dbReference>
<sequence>LQSELIEEIAGRLLSVDVIEYLRLRSACKPWRKCTDDPRSCGGGLDRHFRPRHWIAVSHCASPSRCRLVNVSNGARAEVDNPELSTHHCFGVADGLLVLCHKATSAVRLLNPLTGAVTNFPTITDVRATALPPCAPLRAIKAFYYSSKPRTEEDTCVITDALKVDIPDPSAINGAGIDDDSTSSPTLVLALRRGLLRIVCAKPGDRHWVSVHFGEQYMPTYNCYGRICFHSLLSFGGRCYAATQRGDVMVVDLCPKMAADNGPRTVYLLREKKLSAKTTAFSYLVRSHDQRMLMVRFLSTVELAHDHYEPTAIFMSRHGFASRMELFKVDLAARRLIPLSGIGGNYAAFVGVTYTVMFAADKFPKLAADAVYLNYFLQRWRRLRIYHFKDRRISPPRDSDQMLLGGSSLVLVTGSLMII</sequence>
<dbReference type="OrthoDB" id="672137at2759"/>
<feature type="non-terminal residue" evidence="2">
    <location>
        <position position="1"/>
    </location>
</feature>
<reference evidence="2 3" key="1">
    <citation type="submission" date="2016-09" db="EMBL/GenBank/DDBJ databases">
        <title>The draft genome of Dichanthelium oligosanthes: A C3 panicoid grass species.</title>
        <authorList>
            <person name="Studer A.J."/>
            <person name="Schnable J.C."/>
            <person name="Brutnell T.P."/>
        </authorList>
    </citation>
    <scope>NUCLEOTIDE SEQUENCE [LARGE SCALE GENOMIC DNA]</scope>
    <source>
        <strain evidence="3">cv. Kellogg 1175</strain>
        <tissue evidence="2">Leaf</tissue>
    </source>
</reference>
<proteinExistence type="predicted"/>
<evidence type="ECO:0000313" key="2">
    <source>
        <dbReference type="EMBL" id="OEL26601.1"/>
    </source>
</evidence>
<dbReference type="EMBL" id="LWDX02034314">
    <property type="protein sequence ID" value="OEL26601.1"/>
    <property type="molecule type" value="Genomic_DNA"/>
</dbReference>
<evidence type="ECO:0000313" key="3">
    <source>
        <dbReference type="Proteomes" id="UP000095767"/>
    </source>
</evidence>
<feature type="domain" description="KIB1-4 beta-propeller" evidence="1">
    <location>
        <begin position="76"/>
        <end position="374"/>
    </location>
</feature>
<protein>
    <recommendedName>
        <fullName evidence="1">KIB1-4 beta-propeller domain-containing protein</fullName>
    </recommendedName>
</protein>
<accession>A0A1E5VN92</accession>
<dbReference type="InterPro" id="IPR005174">
    <property type="entry name" value="KIB1-4_b-propeller"/>
</dbReference>
<dbReference type="Pfam" id="PF03478">
    <property type="entry name" value="Beta-prop_KIB1-4"/>
    <property type="match status" value="1"/>
</dbReference>
<comment type="caution">
    <text evidence="2">The sequence shown here is derived from an EMBL/GenBank/DDBJ whole genome shotgun (WGS) entry which is preliminary data.</text>
</comment>
<organism evidence="2 3">
    <name type="scientific">Dichanthelium oligosanthes</name>
    <dbReference type="NCBI Taxonomy" id="888268"/>
    <lineage>
        <taxon>Eukaryota</taxon>
        <taxon>Viridiplantae</taxon>
        <taxon>Streptophyta</taxon>
        <taxon>Embryophyta</taxon>
        <taxon>Tracheophyta</taxon>
        <taxon>Spermatophyta</taxon>
        <taxon>Magnoliopsida</taxon>
        <taxon>Liliopsida</taxon>
        <taxon>Poales</taxon>
        <taxon>Poaceae</taxon>
        <taxon>PACMAD clade</taxon>
        <taxon>Panicoideae</taxon>
        <taxon>Panicodae</taxon>
        <taxon>Paniceae</taxon>
        <taxon>Dichantheliinae</taxon>
        <taxon>Dichanthelium</taxon>
    </lineage>
</organism>
<evidence type="ECO:0000259" key="1">
    <source>
        <dbReference type="Pfam" id="PF03478"/>
    </source>
</evidence>